<dbReference type="EMBL" id="QEKO01000001">
    <property type="protein sequence ID" value="PVY68736.1"/>
    <property type="molecule type" value="Genomic_DNA"/>
</dbReference>
<dbReference type="GO" id="GO:0006281">
    <property type="term" value="P:DNA repair"/>
    <property type="evidence" value="ECO:0007669"/>
    <property type="project" value="TreeGrafter"/>
</dbReference>
<reference evidence="1 2" key="1">
    <citation type="submission" date="2018-04" db="EMBL/GenBank/DDBJ databases">
        <title>Genomic Encyclopedia of Type Strains, Phase IV (KMG-IV): sequencing the most valuable type-strain genomes for metagenomic binning, comparative biology and taxonomic classification.</title>
        <authorList>
            <person name="Goeker M."/>
        </authorList>
    </citation>
    <scope>NUCLEOTIDE SEQUENCE [LARGE SCALE GENOMIC DNA]</scope>
    <source>
        <strain evidence="1 2">DSM 10065</strain>
    </source>
</reference>
<dbReference type="SFLD" id="SFLDG01129">
    <property type="entry name" value="C1.5:_HAD__Beta-PGM__Phosphata"/>
    <property type="match status" value="1"/>
</dbReference>
<proteinExistence type="predicted"/>
<dbReference type="OrthoDB" id="9782449at2"/>
<comment type="caution">
    <text evidence="1">The sequence shown here is derived from an EMBL/GenBank/DDBJ whole genome shotgun (WGS) entry which is preliminary data.</text>
</comment>
<dbReference type="AlphaFoldDB" id="A0A2U1CS67"/>
<dbReference type="InterPro" id="IPR023214">
    <property type="entry name" value="HAD_sf"/>
</dbReference>
<dbReference type="SUPFAM" id="SSF56784">
    <property type="entry name" value="HAD-like"/>
    <property type="match status" value="1"/>
</dbReference>
<dbReference type="STRING" id="1231391.GCA_000308195_02184"/>
<keyword evidence="2" id="KW-1185">Reference proteome</keyword>
<dbReference type="GO" id="GO:0005829">
    <property type="term" value="C:cytosol"/>
    <property type="evidence" value="ECO:0007669"/>
    <property type="project" value="TreeGrafter"/>
</dbReference>
<evidence type="ECO:0000313" key="1">
    <source>
        <dbReference type="EMBL" id="PVY68736.1"/>
    </source>
</evidence>
<dbReference type="NCBIfam" id="TIGR01549">
    <property type="entry name" value="HAD-SF-IA-v1"/>
    <property type="match status" value="1"/>
</dbReference>
<dbReference type="InterPro" id="IPR023198">
    <property type="entry name" value="PGP-like_dom2"/>
</dbReference>
<dbReference type="InterPro" id="IPR036412">
    <property type="entry name" value="HAD-like_sf"/>
</dbReference>
<dbReference type="InterPro" id="IPR006439">
    <property type="entry name" value="HAD-SF_hydro_IA"/>
</dbReference>
<dbReference type="InterPro" id="IPR050155">
    <property type="entry name" value="HAD-like_hydrolase_sf"/>
</dbReference>
<dbReference type="Pfam" id="PF13419">
    <property type="entry name" value="HAD_2"/>
    <property type="match status" value="1"/>
</dbReference>
<sequence>MNRYKAVVFDWDGTVMDSTHAIVASIQGACADLGLPVPDARQASWVIGLSLESALYHAVPTLTADLFQDFQDCYRNHYLRQDGQLPLFDGMAELLNTLGGQGILLGVATGKSRLGLDRVLTQRNMHGRFDVTRCADESFSKPHPAMLLEIMDALCLSPDEVLMVGDTSHDMQMARNAGVDGLAVTYGAHDLEALKAGEPLAVVDSVAQMNDWLSGRIVI</sequence>
<dbReference type="InterPro" id="IPR041492">
    <property type="entry name" value="HAD_2"/>
</dbReference>
<dbReference type="Proteomes" id="UP000246145">
    <property type="component" value="Unassembled WGS sequence"/>
</dbReference>
<dbReference type="Gene3D" id="1.10.150.240">
    <property type="entry name" value="Putative phosphatase, domain 2"/>
    <property type="match status" value="1"/>
</dbReference>
<accession>A0A2U1CS67</accession>
<dbReference type="RefSeq" id="WP_116517764.1">
    <property type="nucleotide sequence ID" value="NZ_JACCEX010000001.1"/>
</dbReference>
<dbReference type="PANTHER" id="PTHR43434">
    <property type="entry name" value="PHOSPHOGLYCOLATE PHOSPHATASE"/>
    <property type="match status" value="1"/>
</dbReference>
<protein>
    <submittedName>
        <fullName evidence="1">Phosphoglycolate phosphatase</fullName>
    </submittedName>
</protein>
<dbReference type="Gene3D" id="3.40.50.1000">
    <property type="entry name" value="HAD superfamily/HAD-like"/>
    <property type="match status" value="1"/>
</dbReference>
<dbReference type="SFLD" id="SFLDS00003">
    <property type="entry name" value="Haloacid_Dehalogenase"/>
    <property type="match status" value="1"/>
</dbReference>
<organism evidence="1 2">
    <name type="scientific">Pusillimonas noertemannii</name>
    <dbReference type="NCBI Taxonomy" id="305977"/>
    <lineage>
        <taxon>Bacteria</taxon>
        <taxon>Pseudomonadati</taxon>
        <taxon>Pseudomonadota</taxon>
        <taxon>Betaproteobacteria</taxon>
        <taxon>Burkholderiales</taxon>
        <taxon>Alcaligenaceae</taxon>
        <taxon>Pusillimonas</taxon>
    </lineage>
</organism>
<dbReference type="GO" id="GO:0008967">
    <property type="term" value="F:phosphoglycolate phosphatase activity"/>
    <property type="evidence" value="ECO:0007669"/>
    <property type="project" value="TreeGrafter"/>
</dbReference>
<gene>
    <name evidence="1" type="ORF">C7440_1147</name>
</gene>
<name>A0A2U1CS67_9BURK</name>
<dbReference type="PANTHER" id="PTHR43434:SF24">
    <property type="entry name" value="HYDROLASE-RELATED"/>
    <property type="match status" value="1"/>
</dbReference>
<dbReference type="SFLD" id="SFLDG01135">
    <property type="entry name" value="C1.5.6:_HAD__Beta-PGM__Phospha"/>
    <property type="match status" value="1"/>
</dbReference>
<evidence type="ECO:0000313" key="2">
    <source>
        <dbReference type="Proteomes" id="UP000246145"/>
    </source>
</evidence>